<keyword evidence="11" id="KW-1185">Reference proteome</keyword>
<dbReference type="PANTHER" id="PTHR32309">
    <property type="entry name" value="TYROSINE-PROTEIN KINASE"/>
    <property type="match status" value="1"/>
</dbReference>
<name>A0ABN0VX96_9BACI</name>
<evidence type="ECO:0000256" key="2">
    <source>
        <dbReference type="ARBA" id="ARBA00006683"/>
    </source>
</evidence>
<reference evidence="10 11" key="1">
    <citation type="journal article" date="2019" name="Int. J. Syst. Evol. Microbiol.">
        <title>The Global Catalogue of Microorganisms (GCM) 10K type strain sequencing project: providing services to taxonomists for standard genome sequencing and annotation.</title>
        <authorList>
            <consortium name="The Broad Institute Genomics Platform"/>
            <consortium name="The Broad Institute Genome Sequencing Center for Infectious Disease"/>
            <person name="Wu L."/>
            <person name="Ma J."/>
        </authorList>
    </citation>
    <scope>NUCLEOTIDE SEQUENCE [LARGE SCALE GENOMIC DNA]</scope>
    <source>
        <strain evidence="10 11">JCM 9731</strain>
    </source>
</reference>
<organism evidence="10 11">
    <name type="scientific">Bacillus carboniphilus</name>
    <dbReference type="NCBI Taxonomy" id="86663"/>
    <lineage>
        <taxon>Bacteria</taxon>
        <taxon>Bacillati</taxon>
        <taxon>Bacillota</taxon>
        <taxon>Bacilli</taxon>
        <taxon>Bacillales</taxon>
        <taxon>Bacillaceae</taxon>
        <taxon>Bacillus</taxon>
    </lineage>
</organism>
<dbReference type="Pfam" id="PF13807">
    <property type="entry name" value="GNVR"/>
    <property type="match status" value="1"/>
</dbReference>
<feature type="transmembrane region" description="Helical" evidence="7">
    <location>
        <begin position="21"/>
        <end position="43"/>
    </location>
</feature>
<dbReference type="InterPro" id="IPR003856">
    <property type="entry name" value="LPS_length_determ_N"/>
</dbReference>
<feature type="transmembrane region" description="Helical" evidence="7">
    <location>
        <begin position="175"/>
        <end position="196"/>
    </location>
</feature>
<dbReference type="InterPro" id="IPR050445">
    <property type="entry name" value="Bact_polysacc_biosynth/exp"/>
</dbReference>
<evidence type="ECO:0000259" key="8">
    <source>
        <dbReference type="Pfam" id="PF02706"/>
    </source>
</evidence>
<evidence type="ECO:0000313" key="11">
    <source>
        <dbReference type="Proteomes" id="UP001500782"/>
    </source>
</evidence>
<accession>A0ABN0VX96</accession>
<evidence type="ECO:0000259" key="9">
    <source>
        <dbReference type="Pfam" id="PF13807"/>
    </source>
</evidence>
<evidence type="ECO:0000256" key="7">
    <source>
        <dbReference type="SAM" id="Phobius"/>
    </source>
</evidence>
<dbReference type="Pfam" id="PF02706">
    <property type="entry name" value="Wzz"/>
    <property type="match status" value="1"/>
</dbReference>
<comment type="subcellular location">
    <subcellularLocation>
        <location evidence="1">Cell membrane</location>
        <topology evidence="1">Multi-pass membrane protein</topology>
    </subcellularLocation>
</comment>
<evidence type="ECO:0000256" key="5">
    <source>
        <dbReference type="ARBA" id="ARBA00022989"/>
    </source>
</evidence>
<proteinExistence type="inferred from homology"/>
<protein>
    <submittedName>
        <fullName evidence="10">Wzz/FepE/Etk N-terminal domain-containing protein</fullName>
    </submittedName>
</protein>
<comment type="caution">
    <text evidence="10">The sequence shown here is derived from an EMBL/GenBank/DDBJ whole genome shotgun (WGS) entry which is preliminary data.</text>
</comment>
<evidence type="ECO:0000256" key="1">
    <source>
        <dbReference type="ARBA" id="ARBA00004651"/>
    </source>
</evidence>
<dbReference type="PANTHER" id="PTHR32309:SF13">
    <property type="entry name" value="FERRIC ENTEROBACTIN TRANSPORT PROTEIN FEPE"/>
    <property type="match status" value="1"/>
</dbReference>
<keyword evidence="4 7" id="KW-0812">Transmembrane</keyword>
<evidence type="ECO:0000256" key="4">
    <source>
        <dbReference type="ARBA" id="ARBA00022692"/>
    </source>
</evidence>
<dbReference type="InterPro" id="IPR032807">
    <property type="entry name" value="GNVR"/>
</dbReference>
<keyword evidence="6 7" id="KW-0472">Membrane</keyword>
<dbReference type="EMBL" id="BAAADJ010000006">
    <property type="protein sequence ID" value="GAA0319358.1"/>
    <property type="molecule type" value="Genomic_DNA"/>
</dbReference>
<dbReference type="Proteomes" id="UP001500782">
    <property type="component" value="Unassembled WGS sequence"/>
</dbReference>
<feature type="domain" description="Polysaccharide chain length determinant N-terminal" evidence="8">
    <location>
        <begin position="6"/>
        <end position="96"/>
    </location>
</feature>
<evidence type="ECO:0000256" key="3">
    <source>
        <dbReference type="ARBA" id="ARBA00022475"/>
    </source>
</evidence>
<sequence length="250" mass="27700">MSTLEETISLRELFETIKKRFLLIISITMAAAVISAIVSYFILTPIYQSSTQLLVNQEKTDQPYYTNSDIQANLQLINTYRVIIKSPAILDLVREEMDLEITTQQLTSKIQVNSEQNSTVVNLTVEDPDAVRASEIANKTAEVFQREVIELLNVDNVSILSQAVPANGPVKPRPALNIAIAVVVGLMAGVGLAFLLEFLDNSIKNEQDIEKKLGLPVLGIITTISEEDFDQLGMRESRKLHDQRGESLGA</sequence>
<evidence type="ECO:0000313" key="10">
    <source>
        <dbReference type="EMBL" id="GAA0319358.1"/>
    </source>
</evidence>
<evidence type="ECO:0000256" key="6">
    <source>
        <dbReference type="ARBA" id="ARBA00023136"/>
    </source>
</evidence>
<feature type="domain" description="Tyrosine-protein kinase G-rich" evidence="9">
    <location>
        <begin position="146"/>
        <end position="196"/>
    </location>
</feature>
<keyword evidence="5 7" id="KW-1133">Transmembrane helix</keyword>
<comment type="similarity">
    <text evidence="2">Belongs to the CpsC/CapA family.</text>
</comment>
<keyword evidence="3" id="KW-1003">Cell membrane</keyword>
<gene>
    <name evidence="10" type="ORF">GCM10008967_07350</name>
</gene>